<dbReference type="SUPFAM" id="SSF47781">
    <property type="entry name" value="RuvA domain 2-like"/>
    <property type="match status" value="1"/>
</dbReference>
<dbReference type="RefSeq" id="WP_142661102.1">
    <property type="nucleotide sequence ID" value="NZ_CABFVA020000134.1"/>
</dbReference>
<dbReference type="InterPro" id="IPR010994">
    <property type="entry name" value="RuvA_2-like"/>
</dbReference>
<proteinExistence type="inferred from homology"/>
<dbReference type="Pfam" id="PF02481">
    <property type="entry name" value="DNA_processg_A"/>
    <property type="match status" value="1"/>
</dbReference>
<evidence type="ECO:0000259" key="2">
    <source>
        <dbReference type="Pfam" id="PF02481"/>
    </source>
</evidence>
<dbReference type="Pfam" id="PF17782">
    <property type="entry name" value="WHD_DprA"/>
    <property type="match status" value="1"/>
</dbReference>
<dbReference type="InterPro" id="IPR003488">
    <property type="entry name" value="DprA"/>
</dbReference>
<sequence>MTAQEAAVLLHLLPGIGSARARRLREAFGSAEAVFAAEEAALSSLPGIGPGLVSEIRRADSASARKEISRCQELGIELLFLGERGYPEALAELPDPPLLLYLRGKRPDPWLRGVAVVGSRRTSVYGIETARRLSFQLAYAGIPVISGLARGIDTAAHMGALAAQGSTWAVLGCGIDQMYPPENEPLAERITGTGCLLSEFPLGTAPARHTFPQRNRIISGLSSGVLVIEAPTSSGALLTAQCALEQGRQVFAVPGRIDNPLAAGSNRLIQQGAKLVMEAGDITSELALWLPAAPVVRERPLPPTLTQEERAVFAALALDESLFDVIVARTGLPSPTVSSTLLRLEMKQLVRRLPGNAFVRVA</sequence>
<dbReference type="InterPro" id="IPR057666">
    <property type="entry name" value="DrpA_SLOG"/>
</dbReference>
<dbReference type="SUPFAM" id="SSF102405">
    <property type="entry name" value="MCP/YpsA-like"/>
    <property type="match status" value="1"/>
</dbReference>
<evidence type="ECO:0000259" key="3">
    <source>
        <dbReference type="Pfam" id="PF17782"/>
    </source>
</evidence>
<accession>A0A5E6MJR9</accession>
<organism evidence="4 5">
    <name type="scientific">Methylacidimicrobium tartarophylax</name>
    <dbReference type="NCBI Taxonomy" id="1041768"/>
    <lineage>
        <taxon>Bacteria</taxon>
        <taxon>Pseudomonadati</taxon>
        <taxon>Verrucomicrobiota</taxon>
        <taxon>Methylacidimicrobium</taxon>
    </lineage>
</organism>
<dbReference type="InterPro" id="IPR036388">
    <property type="entry name" value="WH-like_DNA-bd_sf"/>
</dbReference>
<evidence type="ECO:0000313" key="5">
    <source>
        <dbReference type="Proteomes" id="UP000334923"/>
    </source>
</evidence>
<feature type="domain" description="DprA winged helix" evidence="3">
    <location>
        <begin position="299"/>
        <end position="356"/>
    </location>
</feature>
<dbReference type="Gene3D" id="1.10.10.10">
    <property type="entry name" value="Winged helix-like DNA-binding domain superfamily/Winged helix DNA-binding domain"/>
    <property type="match status" value="1"/>
</dbReference>
<dbReference type="Gene3D" id="3.40.50.450">
    <property type="match status" value="1"/>
</dbReference>
<dbReference type="PANTHER" id="PTHR43022:SF1">
    <property type="entry name" value="PROTEIN SMF"/>
    <property type="match status" value="1"/>
</dbReference>
<dbReference type="Pfam" id="PF14520">
    <property type="entry name" value="HHH_5"/>
    <property type="match status" value="1"/>
</dbReference>
<reference evidence="4 5" key="1">
    <citation type="submission" date="2019-09" db="EMBL/GenBank/DDBJ databases">
        <authorList>
            <person name="Cremers G."/>
        </authorList>
    </citation>
    <scope>NUCLEOTIDE SEQUENCE [LARGE SCALE GENOMIC DNA]</scope>
    <source>
        <strain evidence="4">4A</strain>
    </source>
</reference>
<feature type="domain" description="Smf/DprA SLOG" evidence="2">
    <location>
        <begin position="78"/>
        <end position="286"/>
    </location>
</feature>
<dbReference type="AlphaFoldDB" id="A0A5E6MJR9"/>
<comment type="similarity">
    <text evidence="1">Belongs to the DprA/Smf family.</text>
</comment>
<dbReference type="Proteomes" id="UP000334923">
    <property type="component" value="Unassembled WGS sequence"/>
</dbReference>
<dbReference type="EMBL" id="CABFVA020000134">
    <property type="protein sequence ID" value="VVM08354.1"/>
    <property type="molecule type" value="Genomic_DNA"/>
</dbReference>
<dbReference type="InterPro" id="IPR041614">
    <property type="entry name" value="DprA_WH"/>
</dbReference>
<gene>
    <name evidence="4" type="ORF">MAMT_02302</name>
</gene>
<dbReference type="OrthoDB" id="9785707at2"/>
<name>A0A5E6MJR9_9BACT</name>
<protein>
    <submittedName>
        <fullName evidence="4">Uncharacterized protein</fullName>
    </submittedName>
</protein>
<keyword evidence="5" id="KW-1185">Reference proteome</keyword>
<evidence type="ECO:0000256" key="1">
    <source>
        <dbReference type="ARBA" id="ARBA00006525"/>
    </source>
</evidence>
<dbReference type="NCBIfam" id="TIGR00732">
    <property type="entry name" value="dprA"/>
    <property type="match status" value="1"/>
</dbReference>
<dbReference type="PANTHER" id="PTHR43022">
    <property type="entry name" value="PROTEIN SMF"/>
    <property type="match status" value="1"/>
</dbReference>
<evidence type="ECO:0000313" key="4">
    <source>
        <dbReference type="EMBL" id="VVM08354.1"/>
    </source>
</evidence>
<dbReference type="GO" id="GO:0009294">
    <property type="term" value="P:DNA-mediated transformation"/>
    <property type="evidence" value="ECO:0007669"/>
    <property type="project" value="InterPro"/>
</dbReference>